<keyword evidence="2" id="KW-1185">Reference proteome</keyword>
<reference evidence="1 2" key="1">
    <citation type="journal article" date="2017" name="Antonie Van Leeuwenhoek">
        <title>Phylogenomic resolution of the bacterial genus Pantoea and its relationship with Erwinia and Tatumella.</title>
        <authorList>
            <person name="Palmer M."/>
            <person name="Steenkamp E.T."/>
            <person name="Coetzee M.P."/>
            <person name="Chan W.Y."/>
            <person name="van Zyl E."/>
            <person name="De Maayer P."/>
            <person name="Coutinho T.A."/>
            <person name="Blom J."/>
            <person name="Smits T.H."/>
            <person name="Duffy B."/>
            <person name="Venter S.N."/>
        </authorList>
    </citation>
    <scope>NUCLEOTIDE SEQUENCE [LARGE SCALE GENOMIC DNA]</scope>
    <source>
        <strain evidence="1 2">LMG 2657</strain>
    </source>
</reference>
<comment type="caution">
    <text evidence="1">The sequence shown here is derived from an EMBL/GenBank/DDBJ whole genome shotgun (WGS) entry which is preliminary data.</text>
</comment>
<dbReference type="EMBL" id="MLJI01000002">
    <property type="protein sequence ID" value="ORM89651.1"/>
    <property type="molecule type" value="Genomic_DNA"/>
</dbReference>
<dbReference type="OrthoDB" id="9790745at2"/>
<organism evidence="1 2">
    <name type="scientific">Pantoea cypripedii</name>
    <name type="common">Pectobacterium cypripedii</name>
    <name type="synonym">Erwinia cypripedii</name>
    <dbReference type="NCBI Taxonomy" id="55209"/>
    <lineage>
        <taxon>Bacteria</taxon>
        <taxon>Pseudomonadati</taxon>
        <taxon>Pseudomonadota</taxon>
        <taxon>Gammaproteobacteria</taxon>
        <taxon>Enterobacterales</taxon>
        <taxon>Erwiniaceae</taxon>
        <taxon>Pantoea</taxon>
    </lineage>
</organism>
<evidence type="ECO:0000313" key="2">
    <source>
        <dbReference type="Proteomes" id="UP000193749"/>
    </source>
</evidence>
<dbReference type="RefSeq" id="WP_084879371.1">
    <property type="nucleotide sequence ID" value="NZ_JAGGMY010000005.1"/>
</dbReference>
<dbReference type="PANTHER" id="PTHR36849">
    <property type="entry name" value="CYTOPLASMIC PROTEIN-RELATED"/>
    <property type="match status" value="1"/>
</dbReference>
<name>A0A1X1EL52_PANCY</name>
<protein>
    <submittedName>
        <fullName evidence="1">MarR family transcriptional regulator</fullName>
    </submittedName>
</protein>
<dbReference type="Proteomes" id="UP000193749">
    <property type="component" value="Unassembled WGS sequence"/>
</dbReference>
<sequence length="118" mass="13337">MIQCKRVYGPVSADDGYRVLVDRLWPRGIKKTDLHYDAWSKNLAPSTELRKAFHADTLDFPSFSASYRQELAAHQEEGRQLADRGNNGTVTLLYAAKDTQHNHAEVLAQWLRLLAIAG</sequence>
<dbReference type="InterPro" id="IPR052552">
    <property type="entry name" value="YeaO-like"/>
</dbReference>
<dbReference type="Pfam" id="PF22752">
    <property type="entry name" value="DUF488-N3i"/>
    <property type="match status" value="1"/>
</dbReference>
<accession>A0A1X1EL52</accession>
<proteinExistence type="predicted"/>
<evidence type="ECO:0000313" key="1">
    <source>
        <dbReference type="EMBL" id="ORM89651.1"/>
    </source>
</evidence>
<dbReference type="PANTHER" id="PTHR36849:SF1">
    <property type="entry name" value="CYTOPLASMIC PROTEIN"/>
    <property type="match status" value="1"/>
</dbReference>
<gene>
    <name evidence="1" type="ORF">HA50_23880</name>
</gene>
<dbReference type="AlphaFoldDB" id="A0A1X1EL52"/>